<sequence>MTTTPTLAPLRTGSFEDLVLDFIAYLELERGLSRNTLEAYRSDLLQYGAYLDRAGKDALRVEHGDLAAFVGALAAGGDGRAPAAATTVQRKVACLRSFYRHLRREEILDRDPTAELKGPPRGKKLPKVLSRDEVQHLLSQPRGTGPAALRDRALLELMYACGLRASEAVDMQLDELDVDDGILRANGKGNKERLVPIGSKALDALRHYLTRGRPQMVGLREEKRVFVNQRGHGLTRQGLYKIVQRHARTAGLGDKMSPHTLRHTFATHLLAGGCDLRSLQEMLGHADIATTQIYTHLSAERLRDVYFDAHPRAQLGSDDV</sequence>
<dbReference type="PROSITE" id="PS51898">
    <property type="entry name" value="TYR_RECOMBINASE"/>
    <property type="match status" value="1"/>
</dbReference>
<dbReference type="GO" id="GO:0005737">
    <property type="term" value="C:cytoplasm"/>
    <property type="evidence" value="ECO:0007669"/>
    <property type="project" value="UniProtKB-SubCell"/>
</dbReference>
<dbReference type="Pfam" id="PF00589">
    <property type="entry name" value="Phage_integrase"/>
    <property type="match status" value="1"/>
</dbReference>
<accession>D3FCZ7</accession>
<dbReference type="GO" id="GO:0006313">
    <property type="term" value="P:DNA transposition"/>
    <property type="evidence" value="ECO:0007669"/>
    <property type="project" value="UniProtKB-UniRule"/>
</dbReference>
<dbReference type="InterPro" id="IPR011932">
    <property type="entry name" value="Recomb_XerD"/>
</dbReference>
<keyword evidence="8 10" id="KW-0233">DNA recombination</keyword>
<evidence type="ECO:0000256" key="8">
    <source>
        <dbReference type="ARBA" id="ARBA00023172"/>
    </source>
</evidence>
<feature type="active site" evidence="10">
    <location>
        <position position="188"/>
    </location>
</feature>
<organism evidence="13 14">
    <name type="scientific">Conexibacter woesei (strain DSM 14684 / CCUG 47730 / CIP 108061 / JCM 11494 / NBRC 100937 / ID131577)</name>
    <dbReference type="NCBI Taxonomy" id="469383"/>
    <lineage>
        <taxon>Bacteria</taxon>
        <taxon>Bacillati</taxon>
        <taxon>Actinomycetota</taxon>
        <taxon>Thermoleophilia</taxon>
        <taxon>Solirubrobacterales</taxon>
        <taxon>Conexibacteraceae</taxon>
        <taxon>Conexibacter</taxon>
    </lineage>
</organism>
<keyword evidence="14" id="KW-1185">Reference proteome</keyword>
<dbReference type="InterPro" id="IPR013762">
    <property type="entry name" value="Integrase-like_cat_sf"/>
</dbReference>
<evidence type="ECO:0000256" key="7">
    <source>
        <dbReference type="ARBA" id="ARBA00023125"/>
    </source>
</evidence>
<dbReference type="RefSeq" id="WP_012934560.1">
    <property type="nucleotide sequence ID" value="NC_013739.1"/>
</dbReference>
<dbReference type="GO" id="GO:0007059">
    <property type="term" value="P:chromosome segregation"/>
    <property type="evidence" value="ECO:0007669"/>
    <property type="project" value="UniProtKB-UniRule"/>
</dbReference>
<dbReference type="EMBL" id="CP001854">
    <property type="protein sequence ID" value="ADB51509.1"/>
    <property type="molecule type" value="Genomic_DNA"/>
</dbReference>
<dbReference type="eggNOG" id="COG4974">
    <property type="taxonomic scope" value="Bacteria"/>
</dbReference>
<dbReference type="InterPro" id="IPR002104">
    <property type="entry name" value="Integrase_catalytic"/>
</dbReference>
<evidence type="ECO:0000256" key="4">
    <source>
        <dbReference type="ARBA" id="ARBA00022618"/>
    </source>
</evidence>
<dbReference type="NCBIfam" id="NF001399">
    <property type="entry name" value="PRK00283.1"/>
    <property type="match status" value="1"/>
</dbReference>
<name>D3FCZ7_CONWI</name>
<keyword evidence="4 10" id="KW-0132">Cell division</keyword>
<comment type="subcellular location">
    <subcellularLocation>
        <location evidence="1 10">Cytoplasm</location>
    </subcellularLocation>
</comment>
<dbReference type="Gene3D" id="1.10.443.10">
    <property type="entry name" value="Intergrase catalytic core"/>
    <property type="match status" value="1"/>
</dbReference>
<keyword evidence="5 10" id="KW-0159">Chromosome partition</keyword>
<feature type="active site" evidence="10">
    <location>
        <position position="164"/>
    </location>
</feature>
<dbReference type="PANTHER" id="PTHR30349">
    <property type="entry name" value="PHAGE INTEGRASE-RELATED"/>
    <property type="match status" value="1"/>
</dbReference>
<feature type="domain" description="Core-binding (CB)" evidence="12">
    <location>
        <begin position="13"/>
        <end position="103"/>
    </location>
</feature>
<dbReference type="InterPro" id="IPR010998">
    <property type="entry name" value="Integrase_recombinase_N"/>
</dbReference>
<evidence type="ECO:0000259" key="11">
    <source>
        <dbReference type="PROSITE" id="PS51898"/>
    </source>
</evidence>
<reference evidence="14" key="2">
    <citation type="submission" date="2010-01" db="EMBL/GenBank/DDBJ databases">
        <title>The complete genome of Conexibacter woesei DSM 14684.</title>
        <authorList>
            <consortium name="US DOE Joint Genome Institute (JGI-PGF)"/>
            <person name="Lucas S."/>
            <person name="Copeland A."/>
            <person name="Lapidus A."/>
            <person name="Glavina del Rio T."/>
            <person name="Dalin E."/>
            <person name="Tice H."/>
            <person name="Bruce D."/>
            <person name="Goodwin L."/>
            <person name="Pitluck S."/>
            <person name="Kyrpides N."/>
            <person name="Mavromatis K."/>
            <person name="Ivanova N."/>
            <person name="Mikhailova N."/>
            <person name="Chertkov O."/>
            <person name="Brettin T."/>
            <person name="Detter J.C."/>
            <person name="Han C."/>
            <person name="Larimer F."/>
            <person name="Land M."/>
            <person name="Hauser L."/>
            <person name="Markowitz V."/>
            <person name="Cheng J.-F."/>
            <person name="Hugenholtz P."/>
            <person name="Woyke T."/>
            <person name="Wu D."/>
            <person name="Pukall R."/>
            <person name="Steenblock K."/>
            <person name="Schneider S."/>
            <person name="Klenk H.-P."/>
            <person name="Eisen J.A."/>
        </authorList>
    </citation>
    <scope>NUCLEOTIDE SEQUENCE [LARGE SCALE GENOMIC DNA]</scope>
    <source>
        <strain evidence="14">DSM 14684 / CIP 108061 / JCM 11494 / NBRC 100937 / ID131577</strain>
    </source>
</reference>
<evidence type="ECO:0000256" key="10">
    <source>
        <dbReference type="HAMAP-Rule" id="MF_01808"/>
    </source>
</evidence>
<evidence type="ECO:0000256" key="1">
    <source>
        <dbReference type="ARBA" id="ARBA00004496"/>
    </source>
</evidence>
<comment type="function">
    <text evidence="10">Site-specific tyrosine recombinase, which acts by catalyzing the cutting and rejoining of the recombining DNA molecules. The XerC-XerD complex is essential to convert dimers of the bacterial chromosome into monomers to permit their segregation at cell division. It also contributes to the segregational stability of plasmids.</text>
</comment>
<dbReference type="SUPFAM" id="SSF56349">
    <property type="entry name" value="DNA breaking-rejoining enzymes"/>
    <property type="match status" value="1"/>
</dbReference>
<comment type="similarity">
    <text evidence="2">Belongs to the 'phage' integrase family. XerD subfamily.</text>
</comment>
<dbReference type="InterPro" id="IPR004107">
    <property type="entry name" value="Integrase_SAM-like_N"/>
</dbReference>
<dbReference type="STRING" id="469383.Cwoe_3090"/>
<feature type="domain" description="Tyr recombinase" evidence="11">
    <location>
        <begin position="124"/>
        <end position="307"/>
    </location>
</feature>
<evidence type="ECO:0000256" key="5">
    <source>
        <dbReference type="ARBA" id="ARBA00022829"/>
    </source>
</evidence>
<dbReference type="OrthoDB" id="9801717at2"/>
<feature type="active site" evidence="10">
    <location>
        <position position="262"/>
    </location>
</feature>
<feature type="active site" evidence="10">
    <location>
        <position position="285"/>
    </location>
</feature>
<dbReference type="GO" id="GO:0051301">
    <property type="term" value="P:cell division"/>
    <property type="evidence" value="ECO:0007669"/>
    <property type="project" value="UniProtKB-KW"/>
</dbReference>
<dbReference type="Pfam" id="PF02899">
    <property type="entry name" value="Phage_int_SAM_1"/>
    <property type="match status" value="1"/>
</dbReference>
<evidence type="ECO:0000256" key="3">
    <source>
        <dbReference type="ARBA" id="ARBA00022490"/>
    </source>
</evidence>
<evidence type="ECO:0000313" key="14">
    <source>
        <dbReference type="Proteomes" id="UP000008229"/>
    </source>
</evidence>
<keyword evidence="6 10" id="KW-0229">DNA integration</keyword>
<dbReference type="InterPro" id="IPR050090">
    <property type="entry name" value="Tyrosine_recombinase_XerCD"/>
</dbReference>
<dbReference type="CDD" id="cd00798">
    <property type="entry name" value="INT_XerDC_C"/>
    <property type="match status" value="1"/>
</dbReference>
<evidence type="ECO:0000313" key="13">
    <source>
        <dbReference type="EMBL" id="ADB51509.1"/>
    </source>
</evidence>
<keyword evidence="7 10" id="KW-0238">DNA-binding</keyword>
<dbReference type="PROSITE" id="PS51900">
    <property type="entry name" value="CB"/>
    <property type="match status" value="1"/>
</dbReference>
<evidence type="ECO:0000256" key="6">
    <source>
        <dbReference type="ARBA" id="ARBA00022908"/>
    </source>
</evidence>
<dbReference type="Proteomes" id="UP000008229">
    <property type="component" value="Chromosome"/>
</dbReference>
<protein>
    <recommendedName>
        <fullName evidence="10">Tyrosine recombinase XerC</fullName>
    </recommendedName>
</protein>
<dbReference type="GO" id="GO:0009037">
    <property type="term" value="F:tyrosine-based site-specific recombinase activity"/>
    <property type="evidence" value="ECO:0007669"/>
    <property type="project" value="UniProtKB-UniRule"/>
</dbReference>
<dbReference type="KEGG" id="cwo:Cwoe_3090"/>
<dbReference type="HOGENOM" id="CLU_027562_9_6_11"/>
<evidence type="ECO:0000259" key="12">
    <source>
        <dbReference type="PROSITE" id="PS51900"/>
    </source>
</evidence>
<dbReference type="InterPro" id="IPR044068">
    <property type="entry name" value="CB"/>
</dbReference>
<dbReference type="HAMAP" id="MF_01808">
    <property type="entry name" value="Recomb_XerC_XerD"/>
    <property type="match status" value="1"/>
</dbReference>
<dbReference type="AlphaFoldDB" id="D3FCZ7"/>
<feature type="active site" description="O-(3'-phospho-DNA)-tyrosine intermediate" evidence="10">
    <location>
        <position position="294"/>
    </location>
</feature>
<comment type="subunit">
    <text evidence="10">Forms a cyclic heterotetrameric complex composed of two molecules of XerC and two molecules of XerD.</text>
</comment>
<evidence type="ECO:0000256" key="9">
    <source>
        <dbReference type="ARBA" id="ARBA00023306"/>
    </source>
</evidence>
<proteinExistence type="inferred from homology"/>
<dbReference type="GO" id="GO:0003677">
    <property type="term" value="F:DNA binding"/>
    <property type="evidence" value="ECO:0007669"/>
    <property type="project" value="UniProtKB-UniRule"/>
</dbReference>
<keyword evidence="9 10" id="KW-0131">Cell cycle</keyword>
<dbReference type="NCBIfam" id="TIGR02225">
    <property type="entry name" value="recomb_XerD"/>
    <property type="match status" value="1"/>
</dbReference>
<dbReference type="PANTHER" id="PTHR30349:SF81">
    <property type="entry name" value="TYROSINE RECOMBINASE XERC"/>
    <property type="match status" value="1"/>
</dbReference>
<reference evidence="13 14" key="1">
    <citation type="journal article" date="2010" name="Stand. Genomic Sci.">
        <title>Complete genome sequence of Conexibacter woesei type strain (ID131577).</title>
        <authorList>
            <person name="Pukall R."/>
            <person name="Lapidus A."/>
            <person name="Glavina Del Rio T."/>
            <person name="Copeland A."/>
            <person name="Tice H."/>
            <person name="Cheng J.-F."/>
            <person name="Lucas S."/>
            <person name="Chen F."/>
            <person name="Nolan M."/>
            <person name="Bruce D."/>
            <person name="Goodwin L."/>
            <person name="Pitluck S."/>
            <person name="Mavromatis K."/>
            <person name="Ivanova N."/>
            <person name="Ovchinnikova G."/>
            <person name="Pati A."/>
            <person name="Chen A."/>
            <person name="Palaniappan K."/>
            <person name="Land M."/>
            <person name="Hauser L."/>
            <person name="Chang Y.-J."/>
            <person name="Jeffries C.D."/>
            <person name="Chain P."/>
            <person name="Meincke L."/>
            <person name="Sims D."/>
            <person name="Brettin T."/>
            <person name="Detter J.C."/>
            <person name="Rohde M."/>
            <person name="Goeker M."/>
            <person name="Bristow J."/>
            <person name="Eisen J.A."/>
            <person name="Markowitz V."/>
            <person name="Kyrpides N.C."/>
            <person name="Klenk H.-P."/>
            <person name="Hugenholtz P."/>
        </authorList>
    </citation>
    <scope>NUCLEOTIDE SEQUENCE [LARGE SCALE GENOMIC DNA]</scope>
    <source>
        <strain evidence="14">DSM 14684 / CIP 108061 / JCM 11494 / NBRC 100937 / ID131577</strain>
    </source>
</reference>
<dbReference type="InterPro" id="IPR011010">
    <property type="entry name" value="DNA_brk_join_enz"/>
</dbReference>
<feature type="active site" evidence="10">
    <location>
        <position position="259"/>
    </location>
</feature>
<gene>
    <name evidence="10" type="primary">xerC</name>
    <name evidence="13" type="ordered locus">Cwoe_3090</name>
</gene>
<dbReference type="InterPro" id="IPR023009">
    <property type="entry name" value="Tyrosine_recombinase_XerC/XerD"/>
</dbReference>
<dbReference type="Gene3D" id="1.10.150.130">
    <property type="match status" value="1"/>
</dbReference>
<evidence type="ECO:0000256" key="2">
    <source>
        <dbReference type="ARBA" id="ARBA00010450"/>
    </source>
</evidence>
<keyword evidence="3 10" id="KW-0963">Cytoplasm</keyword>
<comment type="similarity">
    <text evidence="10">Belongs to the 'phage' integrase family. XerC subfamily.</text>
</comment>